<reference evidence="11" key="1">
    <citation type="submission" date="2011-03" db="EMBL/GenBank/DDBJ databases">
        <title>Draft genome sequence of Brevundimonas diminuta.</title>
        <authorList>
            <person name="Brown P.J.B."/>
            <person name="Buechlein A."/>
            <person name="Hemmerich C."/>
            <person name="Brun Y.V."/>
        </authorList>
    </citation>
    <scope>NUCLEOTIDE SEQUENCE [LARGE SCALE GENOMIC DNA]</scope>
    <source>
        <strain evidence="11">C19</strain>
    </source>
</reference>
<organism evidence="10 11">
    <name type="scientific">Asticcacaulis biprosthecium C19</name>
    <dbReference type="NCBI Taxonomy" id="715226"/>
    <lineage>
        <taxon>Bacteria</taxon>
        <taxon>Pseudomonadati</taxon>
        <taxon>Pseudomonadota</taxon>
        <taxon>Alphaproteobacteria</taxon>
        <taxon>Caulobacterales</taxon>
        <taxon>Caulobacteraceae</taxon>
        <taxon>Asticcacaulis</taxon>
    </lineage>
</organism>
<keyword evidence="5 8" id="KW-1133">Transmembrane helix</keyword>
<proteinExistence type="inferred from homology"/>
<feature type="transmembrane region" description="Helical" evidence="8">
    <location>
        <begin position="278"/>
        <end position="296"/>
    </location>
</feature>
<dbReference type="Pfam" id="PF00083">
    <property type="entry name" value="Sugar_tr"/>
    <property type="match status" value="1"/>
</dbReference>
<feature type="transmembrane region" description="Helical" evidence="8">
    <location>
        <begin position="73"/>
        <end position="92"/>
    </location>
</feature>
<dbReference type="NCBIfam" id="TIGR00879">
    <property type="entry name" value="SP"/>
    <property type="match status" value="1"/>
</dbReference>
<dbReference type="GO" id="GO:0022857">
    <property type="term" value="F:transmembrane transporter activity"/>
    <property type="evidence" value="ECO:0007669"/>
    <property type="project" value="InterPro"/>
</dbReference>
<feature type="transmembrane region" description="Helical" evidence="8">
    <location>
        <begin position="42"/>
        <end position="61"/>
    </location>
</feature>
<dbReference type="RefSeq" id="WP_006272706.1">
    <property type="nucleotide sequence ID" value="NZ_GL883077.1"/>
</dbReference>
<dbReference type="PANTHER" id="PTHR48020:SF12">
    <property type="entry name" value="PROTON MYO-INOSITOL COTRANSPORTER"/>
    <property type="match status" value="1"/>
</dbReference>
<feature type="transmembrane region" description="Helical" evidence="8">
    <location>
        <begin position="303"/>
        <end position="324"/>
    </location>
</feature>
<dbReference type="OrthoDB" id="5368493at2"/>
<evidence type="ECO:0000256" key="8">
    <source>
        <dbReference type="SAM" id="Phobius"/>
    </source>
</evidence>
<evidence type="ECO:0000256" key="7">
    <source>
        <dbReference type="RuleBase" id="RU003346"/>
    </source>
</evidence>
<evidence type="ECO:0000256" key="6">
    <source>
        <dbReference type="ARBA" id="ARBA00023136"/>
    </source>
</evidence>
<gene>
    <name evidence="10" type="ORF">ABI_19480</name>
</gene>
<comment type="similarity">
    <text evidence="2 7">Belongs to the major facilitator superfamily. Sugar transporter (TC 2.A.1.1) family.</text>
</comment>
<feature type="transmembrane region" description="Helical" evidence="8">
    <location>
        <begin position="394"/>
        <end position="415"/>
    </location>
</feature>
<feature type="transmembrane region" description="Helical" evidence="8">
    <location>
        <begin position="131"/>
        <end position="153"/>
    </location>
</feature>
<feature type="transmembrane region" description="Helical" evidence="8">
    <location>
        <begin position="330"/>
        <end position="354"/>
    </location>
</feature>
<evidence type="ECO:0000259" key="9">
    <source>
        <dbReference type="PROSITE" id="PS50850"/>
    </source>
</evidence>
<keyword evidence="4 8" id="KW-0812">Transmembrane</keyword>
<sequence length="430" mass="45593">MKINLTGVFIASLAGLLFGFDTAVISGVTGALRDVFALDDAALGWAVSVALWGTFLGALFMGRLGDAIGGRDALRVIGAMYVVATLGCAMAWNIESFVVCRFILGLAVGGSSVLAPVYISEIVPAKQRGALVGLFQFNIVFGILLAYLSNYIVGQVIEGDAVWRWKVGLAAVPSAVFFALLFLIGQSARWLAAKGRIAEAVANLKKLGISDAETTIAEFSKSQGVGKLSWAQHKKPILLVLLLALFNQLTGINAILYYLNDIFAAAGFNSVSADMQSIAVGGANLIATMVGMTFIDRFGRKKLLVIGAAGVTAALAGVAVIMGLNQGQAWLLPLLILFIVSFAFSQGAVIWVYMSEIFPTPVRATGQSLGSATHWVANAVISLVFPIVATQTKALPFVFFAVCTLVQLIVVARFFPETKGVELEEMEQKL</sequence>
<dbReference type="InterPro" id="IPR005829">
    <property type="entry name" value="Sugar_transporter_CS"/>
</dbReference>
<dbReference type="PROSITE" id="PS50850">
    <property type="entry name" value="MFS"/>
    <property type="match status" value="1"/>
</dbReference>
<feature type="transmembrane region" description="Helical" evidence="8">
    <location>
        <begin position="165"/>
        <end position="184"/>
    </location>
</feature>
<evidence type="ECO:0000256" key="1">
    <source>
        <dbReference type="ARBA" id="ARBA00004141"/>
    </source>
</evidence>
<dbReference type="InterPro" id="IPR020846">
    <property type="entry name" value="MFS_dom"/>
</dbReference>
<evidence type="ECO:0000313" key="11">
    <source>
        <dbReference type="Proteomes" id="UP000006512"/>
    </source>
</evidence>
<keyword evidence="3 7" id="KW-0813">Transport</keyword>
<dbReference type="InterPro" id="IPR036259">
    <property type="entry name" value="MFS_trans_sf"/>
</dbReference>
<keyword evidence="11" id="KW-1185">Reference proteome</keyword>
<dbReference type="PROSITE" id="PS00216">
    <property type="entry name" value="SUGAR_TRANSPORT_1"/>
    <property type="match status" value="1"/>
</dbReference>
<dbReference type="Gene3D" id="1.20.1250.20">
    <property type="entry name" value="MFS general substrate transporter like domains"/>
    <property type="match status" value="2"/>
</dbReference>
<dbReference type="InterPro" id="IPR003663">
    <property type="entry name" value="Sugar/inositol_transpt"/>
</dbReference>
<evidence type="ECO:0000256" key="5">
    <source>
        <dbReference type="ARBA" id="ARBA00022989"/>
    </source>
</evidence>
<dbReference type="PROSITE" id="PS00217">
    <property type="entry name" value="SUGAR_TRANSPORT_2"/>
    <property type="match status" value="1"/>
</dbReference>
<dbReference type="GO" id="GO:0016020">
    <property type="term" value="C:membrane"/>
    <property type="evidence" value="ECO:0007669"/>
    <property type="project" value="UniProtKB-SubCell"/>
</dbReference>
<dbReference type="PRINTS" id="PR00171">
    <property type="entry name" value="SUGRTRNSPORT"/>
</dbReference>
<keyword evidence="6 8" id="KW-0472">Membrane</keyword>
<dbReference type="eggNOG" id="COG2814">
    <property type="taxonomic scope" value="Bacteria"/>
</dbReference>
<dbReference type="SUPFAM" id="SSF103473">
    <property type="entry name" value="MFS general substrate transporter"/>
    <property type="match status" value="1"/>
</dbReference>
<dbReference type="InterPro" id="IPR005828">
    <property type="entry name" value="MFS_sugar_transport-like"/>
</dbReference>
<dbReference type="InterPro" id="IPR050814">
    <property type="entry name" value="Myo-inositol_Transporter"/>
</dbReference>
<accession>F4QLL0</accession>
<dbReference type="AlphaFoldDB" id="F4QLL0"/>
<feature type="transmembrane region" description="Helical" evidence="8">
    <location>
        <begin position="366"/>
        <end position="388"/>
    </location>
</feature>
<evidence type="ECO:0000313" key="10">
    <source>
        <dbReference type="EMBL" id="EGF93508.1"/>
    </source>
</evidence>
<name>F4QLL0_9CAUL</name>
<evidence type="ECO:0000256" key="2">
    <source>
        <dbReference type="ARBA" id="ARBA00010992"/>
    </source>
</evidence>
<dbReference type="PANTHER" id="PTHR48020">
    <property type="entry name" value="PROTON MYO-INOSITOL COTRANSPORTER"/>
    <property type="match status" value="1"/>
</dbReference>
<dbReference type="HOGENOM" id="CLU_001265_30_5_5"/>
<feature type="domain" description="Major facilitator superfamily (MFS) profile" evidence="9">
    <location>
        <begin position="7"/>
        <end position="419"/>
    </location>
</feature>
<comment type="subcellular location">
    <subcellularLocation>
        <location evidence="1">Membrane</location>
        <topology evidence="1">Multi-pass membrane protein</topology>
    </subcellularLocation>
</comment>
<protein>
    <submittedName>
        <fullName evidence="10">Arabinose-proton symporter</fullName>
    </submittedName>
</protein>
<feature type="transmembrane region" description="Helical" evidence="8">
    <location>
        <begin position="98"/>
        <end position="119"/>
    </location>
</feature>
<dbReference type="Proteomes" id="UP000006512">
    <property type="component" value="Unassembled WGS sequence"/>
</dbReference>
<feature type="transmembrane region" description="Helical" evidence="8">
    <location>
        <begin position="237"/>
        <end position="258"/>
    </location>
</feature>
<dbReference type="STRING" id="715226.ABI_19480"/>
<evidence type="ECO:0000256" key="3">
    <source>
        <dbReference type="ARBA" id="ARBA00022448"/>
    </source>
</evidence>
<dbReference type="EMBL" id="GL883077">
    <property type="protein sequence ID" value="EGF93508.1"/>
    <property type="molecule type" value="Genomic_DNA"/>
</dbReference>
<evidence type="ECO:0000256" key="4">
    <source>
        <dbReference type="ARBA" id="ARBA00022692"/>
    </source>
</evidence>